<protein>
    <submittedName>
        <fullName evidence="1">Uncharacterized protein</fullName>
    </submittedName>
</protein>
<dbReference type="EMBL" id="CAJMWV010001399">
    <property type="protein sequence ID" value="CAE6436375.1"/>
    <property type="molecule type" value="Genomic_DNA"/>
</dbReference>
<dbReference type="Proteomes" id="UP000663831">
    <property type="component" value="Unassembled WGS sequence"/>
</dbReference>
<accession>A0A8H3ATA5</accession>
<gene>
    <name evidence="1" type="ORF">RDB_LOCUS49012</name>
</gene>
<reference evidence="1" key="1">
    <citation type="submission" date="2021-01" db="EMBL/GenBank/DDBJ databases">
        <authorList>
            <person name="Kaushik A."/>
        </authorList>
    </citation>
    <scope>NUCLEOTIDE SEQUENCE</scope>
    <source>
        <strain evidence="1">AG3-1AP</strain>
    </source>
</reference>
<evidence type="ECO:0000313" key="2">
    <source>
        <dbReference type="Proteomes" id="UP000663831"/>
    </source>
</evidence>
<proteinExistence type="predicted"/>
<comment type="caution">
    <text evidence="1">The sequence shown here is derived from an EMBL/GenBank/DDBJ whole genome shotgun (WGS) entry which is preliminary data.</text>
</comment>
<name>A0A8H3ATA5_9AGAM</name>
<evidence type="ECO:0000313" key="1">
    <source>
        <dbReference type="EMBL" id="CAE6436375.1"/>
    </source>
</evidence>
<dbReference type="AlphaFoldDB" id="A0A8H3ATA5"/>
<organism evidence="1 2">
    <name type="scientific">Rhizoctonia solani</name>
    <dbReference type="NCBI Taxonomy" id="456999"/>
    <lineage>
        <taxon>Eukaryota</taxon>
        <taxon>Fungi</taxon>
        <taxon>Dikarya</taxon>
        <taxon>Basidiomycota</taxon>
        <taxon>Agaricomycotina</taxon>
        <taxon>Agaricomycetes</taxon>
        <taxon>Cantharellales</taxon>
        <taxon>Ceratobasidiaceae</taxon>
        <taxon>Rhizoctonia</taxon>
    </lineage>
</organism>
<sequence>MNRSVEHPEWGPGFREYTMTFEHRLHTAFKRYVGEEEIIIDASRDLIPLPLLETTLAVGENMHVVGFQTGDRIFPTLINTIKKYTAIFSGCIFERYYGFLCIRHLVRMVCIGILTKGGIFEGVLDRLNSNLPWVHLLGVLSDATLLYMWGYLEKYDQNMVFLNGPLFLDDTALDLDDAKFLLVLLWNDRASIIPLRAQDALPGLPALILVLSQFIGHNPSLEIKINPDWLRIQDISLRCYFGCLEVFEDTTEERYVIEQINGFTLNLFSKHKVHIMDTYQVWFAVDDDDARRVVEMYSNLPEPYYPRTPLLLSHVVLLWVFGLLRNPNTRRPALDELAASVFKTALALLQLEIDEDLKDLMSEYTRALMIVSTYETIEQIVAFGSSKPKPEVRDNFLKTLIEYTSDAVEVKSNDSDQP</sequence>